<reference evidence="1 2" key="1">
    <citation type="journal article" date="2012" name="Appl. Environ. Microbiol.">
        <title>Short-read sequencing for genomic analysis of the brown rot fungus Fibroporia radiculosa.</title>
        <authorList>
            <person name="Tang J.D."/>
            <person name="Perkins A.D."/>
            <person name="Sonstegard T.S."/>
            <person name="Schroeder S.G."/>
            <person name="Burgess S.C."/>
            <person name="Diehl S.V."/>
        </authorList>
    </citation>
    <scope>NUCLEOTIDE SEQUENCE [LARGE SCALE GENOMIC DNA]</scope>
    <source>
        <strain evidence="1 2">TFFH 294</strain>
    </source>
</reference>
<protein>
    <submittedName>
        <fullName evidence="1">Uncharacterized protein</fullName>
    </submittedName>
</protein>
<dbReference type="RefSeq" id="XP_012183803.1">
    <property type="nucleotide sequence ID" value="XM_012328413.1"/>
</dbReference>
<dbReference type="EMBL" id="HE797160">
    <property type="protein sequence ID" value="CCM04520.1"/>
    <property type="molecule type" value="Genomic_DNA"/>
</dbReference>
<organism evidence="1 2">
    <name type="scientific">Fibroporia radiculosa</name>
    <dbReference type="NCBI Taxonomy" id="599839"/>
    <lineage>
        <taxon>Eukaryota</taxon>
        <taxon>Fungi</taxon>
        <taxon>Dikarya</taxon>
        <taxon>Basidiomycota</taxon>
        <taxon>Agaricomycotina</taxon>
        <taxon>Agaricomycetes</taxon>
        <taxon>Polyporales</taxon>
        <taxon>Fibroporiaceae</taxon>
        <taxon>Fibroporia</taxon>
    </lineage>
</organism>
<keyword evidence="2" id="KW-1185">Reference proteome</keyword>
<gene>
    <name evidence="1" type="ORF">FIBRA_06701</name>
</gene>
<dbReference type="STRING" id="599839.J4GTA4"/>
<sequence length="500" mass="56942">MDWVSMEATEPDIDADGGVPLDTKVTSYSESRPPSAPIERIPQDVLSLIFITTSASIWNLRERKLFSLRVASVSRSWRDLALDISSLWSTIYISLNFRPTPASIQLFLYLSRTHKLDIVIDWANADIGSRKASDSRYIFCAMDALIPHISRWKSMSIAWDISTCKGLEDTFVPLFVGNASSLEHLQVFCFDYLFQPRRLNFFRKQFAAPHLSTLVLRAMPGGFSLNSIAECFPGLEEFIWDQGVGFEHINRWDAAGTFLKYLMPLVRLRLFCIVNLYIHDPRPERYMSSHLQTLLPALERLEIIGSKYEAVEDILAALTAPKLAEVLISNPELPFRSPFNGFWQQSTRFPVLRTLRLAASCDAPDPEDIWEAFSGMHCVQMTSSDYDDLVNLLRSWQEDWHFPKLTSLEFYCSPSLPIPVAMLRTFVSTRREVLAEHPNAGLGTILSIRVYTSATIADDDIKFFVDNVQDFRWTPELPQWDPGCSGVQGDYIAIRWVNSG</sequence>
<dbReference type="OrthoDB" id="2767912at2759"/>
<dbReference type="HOGENOM" id="CLU_020999_0_0_1"/>
<dbReference type="AlphaFoldDB" id="J4GTA4"/>
<name>J4GTA4_9APHY</name>
<evidence type="ECO:0000313" key="1">
    <source>
        <dbReference type="EMBL" id="CCM04520.1"/>
    </source>
</evidence>
<dbReference type="InParanoid" id="J4GTA4"/>
<evidence type="ECO:0000313" key="2">
    <source>
        <dbReference type="Proteomes" id="UP000006352"/>
    </source>
</evidence>
<accession>J4GTA4</accession>
<dbReference type="Proteomes" id="UP000006352">
    <property type="component" value="Unassembled WGS sequence"/>
</dbReference>
<proteinExistence type="predicted"/>
<dbReference type="GeneID" id="24099431"/>